<proteinExistence type="predicted"/>
<dbReference type="InterPro" id="IPR002641">
    <property type="entry name" value="PNPLA_dom"/>
</dbReference>
<organism evidence="4 5">
    <name type="scientific">Fulvivirga sedimenti</name>
    <dbReference type="NCBI Taxonomy" id="2879465"/>
    <lineage>
        <taxon>Bacteria</taxon>
        <taxon>Pseudomonadati</taxon>
        <taxon>Bacteroidota</taxon>
        <taxon>Cytophagia</taxon>
        <taxon>Cytophagales</taxon>
        <taxon>Fulvivirgaceae</taxon>
        <taxon>Fulvivirga</taxon>
    </lineage>
</organism>
<dbReference type="EMBL" id="JAIXNE010000001">
    <property type="protein sequence ID" value="MCA6073990.1"/>
    <property type="molecule type" value="Genomic_DNA"/>
</dbReference>
<dbReference type="GO" id="GO:0016042">
    <property type="term" value="P:lipid catabolic process"/>
    <property type="evidence" value="ECO:0007669"/>
    <property type="project" value="UniProtKB-UniRule"/>
</dbReference>
<dbReference type="Pfam" id="PF01734">
    <property type="entry name" value="Patatin"/>
    <property type="match status" value="1"/>
</dbReference>
<evidence type="ECO:0000313" key="4">
    <source>
        <dbReference type="EMBL" id="MCA6073990.1"/>
    </source>
</evidence>
<dbReference type="RefSeq" id="WP_225697098.1">
    <property type="nucleotide sequence ID" value="NZ_JAIXNE010000001.1"/>
</dbReference>
<feature type="short sequence motif" description="GXSXG" evidence="2">
    <location>
        <begin position="49"/>
        <end position="53"/>
    </location>
</feature>
<dbReference type="GO" id="GO:0016787">
    <property type="term" value="F:hydrolase activity"/>
    <property type="evidence" value="ECO:0007669"/>
    <property type="project" value="UniProtKB-UniRule"/>
</dbReference>
<dbReference type="PANTHER" id="PTHR24138:SF12">
    <property type="entry name" value="PATATIN FAMILY PROTEIN"/>
    <property type="match status" value="1"/>
</dbReference>
<feature type="short sequence motif" description="GXGXXG" evidence="2">
    <location>
        <begin position="17"/>
        <end position="22"/>
    </location>
</feature>
<dbReference type="InterPro" id="IPR016035">
    <property type="entry name" value="Acyl_Trfase/lysoPLipase"/>
</dbReference>
<evidence type="ECO:0000256" key="1">
    <source>
        <dbReference type="ARBA" id="ARBA00023098"/>
    </source>
</evidence>
<protein>
    <submittedName>
        <fullName evidence="4">Patatin-like phospholipase family protein</fullName>
    </submittedName>
</protein>
<dbReference type="SUPFAM" id="SSF52151">
    <property type="entry name" value="FabD/lysophospholipase-like"/>
    <property type="match status" value="1"/>
</dbReference>
<gene>
    <name evidence="4" type="ORF">LDX50_03870</name>
</gene>
<evidence type="ECO:0000256" key="2">
    <source>
        <dbReference type="PROSITE-ProRule" id="PRU01161"/>
    </source>
</evidence>
<sequence>MIDEIIKEMIPILSIDGGGTRGVIPATILDELFKETGIHPKDLFKLLSGTSTGGILACGYSYGIPTDEMLDLYIQHANDIFHDSGFDDIRDGFGKNIGADYSHGRFKKLLKSIFGTTTLGDIRKGLSDDQDLMVCSFDLNPMDNGKPINFRPKVFHSSFLRDSKYTLVDICLMTSAGPTYFPIYNNHIDGGVSLNNPSMAALAFAINGQSSETGEYRHPDGAKKGMGHELIDLALLSLGCGTSNKNYIPVSEIKRKRKGDWGNLQWIQYLPDLLTETNVQAAEYYISQLLKSSQYIRIQAKFDDPQAPLKIRDKVLGLDVKDKELLNSLVVMAKDIYANNRLEIHNLLNIQR</sequence>
<reference evidence="4" key="1">
    <citation type="submission" date="2021-09" db="EMBL/GenBank/DDBJ databases">
        <title>Fulvivirga sp. isolated from coastal sediment.</title>
        <authorList>
            <person name="Yu H."/>
        </authorList>
    </citation>
    <scope>NUCLEOTIDE SEQUENCE</scope>
    <source>
        <strain evidence="4">1062</strain>
    </source>
</reference>
<feature type="domain" description="PNPLA" evidence="3">
    <location>
        <begin position="13"/>
        <end position="202"/>
    </location>
</feature>
<feature type="active site" description="Proton acceptor" evidence="2">
    <location>
        <position position="189"/>
    </location>
</feature>
<dbReference type="PROSITE" id="PS51635">
    <property type="entry name" value="PNPLA"/>
    <property type="match status" value="1"/>
</dbReference>
<feature type="short sequence motif" description="DGA/G" evidence="2">
    <location>
        <begin position="189"/>
        <end position="191"/>
    </location>
</feature>
<dbReference type="Proteomes" id="UP001139409">
    <property type="component" value="Unassembled WGS sequence"/>
</dbReference>
<dbReference type="Gene3D" id="3.40.1090.10">
    <property type="entry name" value="Cytosolic phospholipase A2 catalytic domain"/>
    <property type="match status" value="1"/>
</dbReference>
<accession>A0A9X1HN04</accession>
<evidence type="ECO:0000259" key="3">
    <source>
        <dbReference type="PROSITE" id="PS51635"/>
    </source>
</evidence>
<keyword evidence="5" id="KW-1185">Reference proteome</keyword>
<comment type="caution">
    <text evidence="4">The sequence shown here is derived from an EMBL/GenBank/DDBJ whole genome shotgun (WGS) entry which is preliminary data.</text>
</comment>
<keyword evidence="1 2" id="KW-0443">Lipid metabolism</keyword>
<feature type="active site" description="Nucleophile" evidence="2">
    <location>
        <position position="51"/>
    </location>
</feature>
<dbReference type="PANTHER" id="PTHR24138">
    <property type="entry name" value="INTRACELLLAR PHOSPHOLIPASE A FAMILY"/>
    <property type="match status" value="1"/>
</dbReference>
<dbReference type="AlphaFoldDB" id="A0A9X1HN04"/>
<keyword evidence="2" id="KW-0378">Hydrolase</keyword>
<name>A0A9X1HN04_9BACT</name>
<dbReference type="InterPro" id="IPR047156">
    <property type="entry name" value="Teg/CotR/CapV-like"/>
</dbReference>
<keyword evidence="2" id="KW-0442">Lipid degradation</keyword>
<evidence type="ECO:0000313" key="5">
    <source>
        <dbReference type="Proteomes" id="UP001139409"/>
    </source>
</evidence>